<dbReference type="GO" id="GO:0008757">
    <property type="term" value="F:S-adenosylmethionine-dependent methyltransferase activity"/>
    <property type="evidence" value="ECO:0007669"/>
    <property type="project" value="InterPro"/>
</dbReference>
<keyword evidence="3" id="KW-1185">Reference proteome</keyword>
<dbReference type="Proteomes" id="UP001190926">
    <property type="component" value="Unassembled WGS sequence"/>
</dbReference>
<proteinExistence type="predicted"/>
<dbReference type="GO" id="GO:0032259">
    <property type="term" value="P:methylation"/>
    <property type="evidence" value="ECO:0007669"/>
    <property type="project" value="UniProtKB-KW"/>
</dbReference>
<gene>
    <name evidence="2" type="ORF">C2S53_018045</name>
</gene>
<dbReference type="PANTHER" id="PTHR45180">
    <property type="entry name" value="OS01G0307686 PROTEIN"/>
    <property type="match status" value="1"/>
</dbReference>
<name>A0AAD4J8B9_PERFH</name>
<protein>
    <submittedName>
        <fullName evidence="2">S-adenosyl-L-methionine-dependent methyltransferases superfamily protein</fullName>
    </submittedName>
</protein>
<evidence type="ECO:0000259" key="1">
    <source>
        <dbReference type="Pfam" id="PF08241"/>
    </source>
</evidence>
<keyword evidence="2" id="KW-0489">Methyltransferase</keyword>
<dbReference type="SUPFAM" id="SSF53335">
    <property type="entry name" value="S-adenosyl-L-methionine-dependent methyltransferases"/>
    <property type="match status" value="1"/>
</dbReference>
<dbReference type="CDD" id="cd02440">
    <property type="entry name" value="AdoMet_MTases"/>
    <property type="match status" value="1"/>
</dbReference>
<keyword evidence="2" id="KW-0808">Transferase</keyword>
<dbReference type="PANTHER" id="PTHR45180:SF1">
    <property type="entry name" value="OS01G0307686 PROTEIN"/>
    <property type="match status" value="1"/>
</dbReference>
<dbReference type="GO" id="GO:0009820">
    <property type="term" value="P:alkaloid metabolic process"/>
    <property type="evidence" value="ECO:0007669"/>
    <property type="project" value="UniProtKB-KW"/>
</dbReference>
<dbReference type="AlphaFoldDB" id="A0AAD4J8B9"/>
<dbReference type="InterPro" id="IPR013216">
    <property type="entry name" value="Methyltransf_11"/>
</dbReference>
<reference evidence="2 3" key="1">
    <citation type="journal article" date="2021" name="Nat. Commun.">
        <title>Incipient diploidization of the medicinal plant Perilla within 10,000 years.</title>
        <authorList>
            <person name="Zhang Y."/>
            <person name="Shen Q."/>
            <person name="Leng L."/>
            <person name="Zhang D."/>
            <person name="Chen S."/>
            <person name="Shi Y."/>
            <person name="Ning Z."/>
            <person name="Chen S."/>
        </authorList>
    </citation>
    <scope>NUCLEOTIDE SEQUENCE [LARGE SCALE GENOMIC DNA]</scope>
    <source>
        <strain evidence="3">cv. PC099</strain>
    </source>
</reference>
<evidence type="ECO:0000313" key="2">
    <source>
        <dbReference type="EMBL" id="KAH6828696.1"/>
    </source>
</evidence>
<dbReference type="Gene3D" id="3.40.50.150">
    <property type="entry name" value="Vaccinia Virus protein VP39"/>
    <property type="match status" value="1"/>
</dbReference>
<sequence>MAKLFVKQAKQYAEARPTYPQELFNFIASHTPSHHLAWDVGTGTGQAALPLAAIYKKVVATDTSPNQLELAAKLPNITYHRTSAVVSMEELQTKIGSQSSFDLVLVAQALHWFDLPTFYHRVKWLLKKPDGVIAAWCYTTPEVNAAVDAVFQQFYTVDSGPYWDSARKLVDRKYESIDFPFEAAGGLEHTGPFRFNAEKEMDLEGFFTYLRSWSSYQTAKEKGVELLTDDVVQRITTAWLQDGVTRKTVVFPIYLRMGKLGLLDSP</sequence>
<comment type="caution">
    <text evidence="2">The sequence shown here is derived from an EMBL/GenBank/DDBJ whole genome shotgun (WGS) entry which is preliminary data.</text>
</comment>
<dbReference type="EMBL" id="SDAM02000121">
    <property type="protein sequence ID" value="KAH6828696.1"/>
    <property type="molecule type" value="Genomic_DNA"/>
</dbReference>
<feature type="domain" description="Methyltransferase type 11" evidence="1">
    <location>
        <begin position="39"/>
        <end position="133"/>
    </location>
</feature>
<dbReference type="Pfam" id="PF08241">
    <property type="entry name" value="Methyltransf_11"/>
    <property type="match status" value="1"/>
</dbReference>
<evidence type="ECO:0000313" key="3">
    <source>
        <dbReference type="Proteomes" id="UP001190926"/>
    </source>
</evidence>
<dbReference type="InterPro" id="IPR029063">
    <property type="entry name" value="SAM-dependent_MTases_sf"/>
</dbReference>
<organism evidence="2 3">
    <name type="scientific">Perilla frutescens var. hirtella</name>
    <name type="common">Perilla citriodora</name>
    <name type="synonym">Perilla setoyensis</name>
    <dbReference type="NCBI Taxonomy" id="608512"/>
    <lineage>
        <taxon>Eukaryota</taxon>
        <taxon>Viridiplantae</taxon>
        <taxon>Streptophyta</taxon>
        <taxon>Embryophyta</taxon>
        <taxon>Tracheophyta</taxon>
        <taxon>Spermatophyta</taxon>
        <taxon>Magnoliopsida</taxon>
        <taxon>eudicotyledons</taxon>
        <taxon>Gunneridae</taxon>
        <taxon>Pentapetalae</taxon>
        <taxon>asterids</taxon>
        <taxon>lamiids</taxon>
        <taxon>Lamiales</taxon>
        <taxon>Lamiaceae</taxon>
        <taxon>Nepetoideae</taxon>
        <taxon>Elsholtzieae</taxon>
        <taxon>Perilla</taxon>
    </lineage>
</organism>
<accession>A0AAD4J8B9</accession>